<reference evidence="9" key="1">
    <citation type="submission" date="2020-06" db="EMBL/GenBank/DDBJ databases">
        <authorList>
            <person name="Li T."/>
            <person name="Hu X."/>
            <person name="Zhang T."/>
            <person name="Song X."/>
            <person name="Zhang H."/>
            <person name="Dai N."/>
            <person name="Sheng W."/>
            <person name="Hou X."/>
            <person name="Wei L."/>
        </authorList>
    </citation>
    <scope>NUCLEOTIDE SEQUENCE</scope>
    <source>
        <strain evidence="9">3651</strain>
        <tissue evidence="9">Leaf</tissue>
    </source>
</reference>
<dbReference type="InterPro" id="IPR033917">
    <property type="entry name" value="ML_PG-PI_TP"/>
</dbReference>
<dbReference type="PANTHER" id="PTHR11306:SF0">
    <property type="entry name" value="PHOSPHATIDYLGLYCEROL_PHOSPHATIDYLINOSITOL TRANSFER PROTEIN"/>
    <property type="match status" value="1"/>
</dbReference>
<dbReference type="SUPFAM" id="SSF81296">
    <property type="entry name" value="E set domains"/>
    <property type="match status" value="1"/>
</dbReference>
<dbReference type="FunFam" id="2.60.40.770:FF:000002">
    <property type="entry name" value="putative phosphatidylglycerol/phosphatidylinositol transfer protein DDB_G0282179"/>
    <property type="match status" value="1"/>
</dbReference>
<name>A0AAE1XNX2_9LAMI</name>
<dbReference type="Pfam" id="PF02221">
    <property type="entry name" value="E1_DerP2_DerF2"/>
    <property type="match status" value="1"/>
</dbReference>
<dbReference type="Pfam" id="PF26130">
    <property type="entry name" value="PB1-like"/>
    <property type="match status" value="1"/>
</dbReference>
<comment type="similarity">
    <text evidence="2">Belongs to the NPC2 family.</text>
</comment>
<feature type="compositionally biased region" description="Acidic residues" evidence="7">
    <location>
        <begin position="204"/>
        <end position="220"/>
    </location>
</feature>
<keyword evidence="6" id="KW-0445">Lipid transport</keyword>
<sequence>MSLRHQVLVGFPDPNYAKYGPEPFVTILMYHGGKITHRPKTEYVGGSRSKFDFVDVFNISIEYLNKLGEKLGYMGPTKFYRFHTKSFRQLKLQTEIVKFTDAFSPENRIFTLYLVGGEAQNAEIGASNVKGVDVEANVEPQIEPNVEKGKGVDVEDRDLNDFADAEWDEVFKIVDSYAEGQGQRENELESQNEVEESDRLFDERLEDSEYEMDDDEESGYEAEHGVEESGSESSDFEEAKTESDAKKAKGKAMAPSNNEQDNSNAPMKLLAGLVLALCLFVPLTSAKSTDVHYCNSKANYAVKVNGLEIDPYPISRGKNTTFQIAAATSKAINGGKLKIGVSYFGFHIHSEDHDLCATTSCPVSVGDFVVSHSQELPGITPPGSYKLEMSMVDEHNKQLTCITFDFSIGFIAEENPIADM</sequence>
<accession>A0AAE1XNX2</accession>
<evidence type="ECO:0000256" key="6">
    <source>
        <dbReference type="ARBA" id="ARBA00023055"/>
    </source>
</evidence>
<dbReference type="InterPro" id="IPR039670">
    <property type="entry name" value="NPC2-like"/>
</dbReference>
<evidence type="ECO:0000256" key="3">
    <source>
        <dbReference type="ARBA" id="ARBA00011245"/>
    </source>
</evidence>
<proteinExistence type="inferred from homology"/>
<keyword evidence="4" id="KW-0813">Transport</keyword>
<comment type="caution">
    <text evidence="9">The sequence shown here is derived from an EMBL/GenBank/DDBJ whole genome shotgun (WGS) entry which is preliminary data.</text>
</comment>
<dbReference type="AlphaFoldDB" id="A0AAE1XNX2"/>
<dbReference type="GO" id="GO:0032366">
    <property type="term" value="P:intracellular sterol transport"/>
    <property type="evidence" value="ECO:0007669"/>
    <property type="project" value="InterPro"/>
</dbReference>
<evidence type="ECO:0000313" key="9">
    <source>
        <dbReference type="EMBL" id="KAK4414811.1"/>
    </source>
</evidence>
<dbReference type="InterPro" id="IPR058594">
    <property type="entry name" value="PB1-like_dom_pln"/>
</dbReference>
<protein>
    <submittedName>
        <fullName evidence="9">Phosphatidylglycerol/phosphatidylinositol transfer protein DDB</fullName>
    </submittedName>
</protein>
<feature type="domain" description="MD-2-related lipid-recognition" evidence="8">
    <location>
        <begin position="291"/>
        <end position="406"/>
    </location>
</feature>
<dbReference type="EMBL" id="JACGWO010000011">
    <property type="protein sequence ID" value="KAK4414811.1"/>
    <property type="molecule type" value="Genomic_DNA"/>
</dbReference>
<keyword evidence="10" id="KW-1185">Reference proteome</keyword>
<dbReference type="Proteomes" id="UP001293254">
    <property type="component" value="Unassembled WGS sequence"/>
</dbReference>
<dbReference type="SMART" id="SM00737">
    <property type="entry name" value="ML"/>
    <property type="match status" value="1"/>
</dbReference>
<feature type="compositionally biased region" description="Basic and acidic residues" evidence="7">
    <location>
        <begin position="237"/>
        <end position="247"/>
    </location>
</feature>
<dbReference type="InterPro" id="IPR003172">
    <property type="entry name" value="ML_dom"/>
</dbReference>
<evidence type="ECO:0000256" key="1">
    <source>
        <dbReference type="ARBA" id="ARBA00002053"/>
    </source>
</evidence>
<evidence type="ECO:0000256" key="5">
    <source>
        <dbReference type="ARBA" id="ARBA00022729"/>
    </source>
</evidence>
<evidence type="ECO:0000256" key="4">
    <source>
        <dbReference type="ARBA" id="ARBA00022448"/>
    </source>
</evidence>
<feature type="region of interest" description="Disordered" evidence="7">
    <location>
        <begin position="180"/>
        <end position="263"/>
    </location>
</feature>
<evidence type="ECO:0000256" key="2">
    <source>
        <dbReference type="ARBA" id="ARBA00006370"/>
    </source>
</evidence>
<keyword evidence="5" id="KW-0732">Signal</keyword>
<evidence type="ECO:0000256" key="7">
    <source>
        <dbReference type="SAM" id="MobiDB-lite"/>
    </source>
</evidence>
<comment type="function">
    <text evidence="1">Catalyzes the intermembrane transfer of phosphatidylglycerol and phosphatidylinositol.</text>
</comment>
<evidence type="ECO:0000259" key="8">
    <source>
        <dbReference type="SMART" id="SM00737"/>
    </source>
</evidence>
<dbReference type="Gene3D" id="2.60.40.770">
    <property type="match status" value="1"/>
</dbReference>
<dbReference type="InterPro" id="IPR014756">
    <property type="entry name" value="Ig_E-set"/>
</dbReference>
<dbReference type="GO" id="GO:0032934">
    <property type="term" value="F:sterol binding"/>
    <property type="evidence" value="ECO:0007669"/>
    <property type="project" value="InterPro"/>
</dbReference>
<evidence type="ECO:0000313" key="10">
    <source>
        <dbReference type="Proteomes" id="UP001293254"/>
    </source>
</evidence>
<comment type="subunit">
    <text evidence="3">Monomer.</text>
</comment>
<gene>
    <name evidence="9" type="ORF">Salat_2588100</name>
</gene>
<organism evidence="9 10">
    <name type="scientific">Sesamum alatum</name>
    <dbReference type="NCBI Taxonomy" id="300844"/>
    <lineage>
        <taxon>Eukaryota</taxon>
        <taxon>Viridiplantae</taxon>
        <taxon>Streptophyta</taxon>
        <taxon>Embryophyta</taxon>
        <taxon>Tracheophyta</taxon>
        <taxon>Spermatophyta</taxon>
        <taxon>Magnoliopsida</taxon>
        <taxon>eudicotyledons</taxon>
        <taxon>Gunneridae</taxon>
        <taxon>Pentapetalae</taxon>
        <taxon>asterids</taxon>
        <taxon>lamiids</taxon>
        <taxon>Lamiales</taxon>
        <taxon>Pedaliaceae</taxon>
        <taxon>Sesamum</taxon>
    </lineage>
</organism>
<dbReference type="CDD" id="cd00917">
    <property type="entry name" value="PG-PI_TP"/>
    <property type="match status" value="1"/>
</dbReference>
<dbReference type="PANTHER" id="PTHR11306">
    <property type="entry name" value="NIEMANN PICK TYPE C2 PROTEIN NPC2-RELATED"/>
    <property type="match status" value="1"/>
</dbReference>
<reference evidence="9" key="2">
    <citation type="journal article" date="2024" name="Plant">
        <title>Genomic evolution and insights into agronomic trait innovations of Sesamum species.</title>
        <authorList>
            <person name="Miao H."/>
            <person name="Wang L."/>
            <person name="Qu L."/>
            <person name="Liu H."/>
            <person name="Sun Y."/>
            <person name="Le M."/>
            <person name="Wang Q."/>
            <person name="Wei S."/>
            <person name="Zheng Y."/>
            <person name="Lin W."/>
            <person name="Duan Y."/>
            <person name="Cao H."/>
            <person name="Xiong S."/>
            <person name="Wang X."/>
            <person name="Wei L."/>
            <person name="Li C."/>
            <person name="Ma Q."/>
            <person name="Ju M."/>
            <person name="Zhao R."/>
            <person name="Li G."/>
            <person name="Mu C."/>
            <person name="Tian Q."/>
            <person name="Mei H."/>
            <person name="Zhang T."/>
            <person name="Gao T."/>
            <person name="Zhang H."/>
        </authorList>
    </citation>
    <scope>NUCLEOTIDE SEQUENCE</scope>
    <source>
        <strain evidence="9">3651</strain>
    </source>
</reference>